<protein>
    <recommendedName>
        <fullName evidence="3">CRISPR-associated protein</fullName>
    </recommendedName>
</protein>
<dbReference type="SUPFAM" id="SSF52980">
    <property type="entry name" value="Restriction endonuclease-like"/>
    <property type="match status" value="1"/>
</dbReference>
<accession>A0ABS8N536</accession>
<evidence type="ECO:0000313" key="1">
    <source>
        <dbReference type="EMBL" id="MCC9294923.1"/>
    </source>
</evidence>
<reference evidence="1" key="1">
    <citation type="submission" date="2021-11" db="EMBL/GenBank/DDBJ databases">
        <authorList>
            <person name="Qingchun L."/>
            <person name="Dong Z."/>
            <person name="Zongwei Q."/>
            <person name="Jia Z."/>
            <person name="Duotao L."/>
        </authorList>
    </citation>
    <scope>NUCLEOTIDE SEQUENCE</scope>
    <source>
        <strain evidence="1">WLY-B-L2</strain>
    </source>
</reference>
<keyword evidence="2" id="KW-1185">Reference proteome</keyword>
<evidence type="ECO:0008006" key="3">
    <source>
        <dbReference type="Google" id="ProtNLM"/>
    </source>
</evidence>
<evidence type="ECO:0000313" key="2">
    <source>
        <dbReference type="Proteomes" id="UP001165422"/>
    </source>
</evidence>
<dbReference type="RefSeq" id="WP_229981355.1">
    <property type="nucleotide sequence ID" value="NZ_JAJJPB010000009.1"/>
</dbReference>
<dbReference type="EMBL" id="JAJJPB010000009">
    <property type="protein sequence ID" value="MCC9294923.1"/>
    <property type="molecule type" value="Genomic_DNA"/>
</dbReference>
<gene>
    <name evidence="1" type="ORF">LN736_08655</name>
</gene>
<dbReference type="Proteomes" id="UP001165422">
    <property type="component" value="Unassembled WGS sequence"/>
</dbReference>
<organism evidence="1 2">
    <name type="scientific">Clostridium aromativorans</name>
    <dbReference type="NCBI Taxonomy" id="2836848"/>
    <lineage>
        <taxon>Bacteria</taxon>
        <taxon>Bacillati</taxon>
        <taxon>Bacillota</taxon>
        <taxon>Clostridia</taxon>
        <taxon>Eubacteriales</taxon>
        <taxon>Clostridiaceae</taxon>
        <taxon>Clostridium</taxon>
    </lineage>
</organism>
<dbReference type="Gene3D" id="3.40.50.10770">
    <property type="entry name" value="Hypothetical protein VC1899 like domain (Restriction endonuclease-like)"/>
    <property type="match status" value="1"/>
</dbReference>
<comment type="caution">
    <text evidence="1">The sequence shown here is derived from an EMBL/GenBank/DDBJ whole genome shotgun (WGS) entry which is preliminary data.</text>
</comment>
<name>A0ABS8N536_9CLOT</name>
<proteinExistence type="predicted"/>
<dbReference type="InterPro" id="IPR011335">
    <property type="entry name" value="Restrct_endonuc-II-like"/>
</dbReference>
<sequence>MSTKADYIITLIGKNPSPNYYTILNYSKSGTKVYAFYTLNDSESVSSENVLKNIIRSVNEKDDSIVIKSVPCDKSRKKSIEKCVKSEFSNIIKNCDYDNLGSRTVNIIVDYTGSTKSMSAFFYSFYNKIVEKDEYSKLNIHSSYVSSDKGEIYECKFEPVKIESIYEIENVFEQFGITMENLIALHGYKLVDGNQISDIYHNHNFNYKFDHIDIKKGNLRFCITVKCEKIKDLVHKYFEISDEVEKAGGSEAYIDFHVKGYKFKDKCLNYGDTRSKFYDSLSNVYSRDLKEKVTVTFEEENKEENE</sequence>